<evidence type="ECO:0000256" key="2">
    <source>
        <dbReference type="RuleBase" id="RU003457"/>
    </source>
</evidence>
<reference evidence="5 6" key="1">
    <citation type="submission" date="2019-12" db="EMBL/GenBank/DDBJ databases">
        <title>Comparative genomics gives insights into the taxonomy of the Azoarcus-Aromatoleum group and reveals separate origins of nif in the plant-associated Azoarcus and non-plant-associated Aromatoleum sub-groups.</title>
        <authorList>
            <person name="Lafos M."/>
            <person name="Maluk M."/>
            <person name="Batista M."/>
            <person name="Junghare M."/>
            <person name="Carmona M."/>
            <person name="Faoro H."/>
            <person name="Cruz L.M."/>
            <person name="Battistoni F."/>
            <person name="De Souza E."/>
            <person name="Pedrosa F."/>
            <person name="Chen W.-M."/>
            <person name="Poole P.S."/>
            <person name="Dixon R.A."/>
            <person name="James E.K."/>
        </authorList>
    </citation>
    <scope>NUCLEOTIDE SEQUENCE [LARGE SCALE GENOMIC DNA]</scope>
    <source>
        <strain evidence="5 6">ToN1</strain>
    </source>
</reference>
<name>A0ABX1MVQ5_9RHOO</name>
<gene>
    <name evidence="5" type="ORF">GPA26_22860</name>
</gene>
<dbReference type="CDD" id="cd02909">
    <property type="entry name" value="cupin_pirin_N"/>
    <property type="match status" value="1"/>
</dbReference>
<evidence type="ECO:0000259" key="3">
    <source>
        <dbReference type="Pfam" id="PF02678"/>
    </source>
</evidence>
<dbReference type="PANTHER" id="PTHR13903">
    <property type="entry name" value="PIRIN-RELATED"/>
    <property type="match status" value="1"/>
</dbReference>
<comment type="caution">
    <text evidence="5">The sequence shown here is derived from an EMBL/GenBank/DDBJ whole genome shotgun (WGS) entry which is preliminary data.</text>
</comment>
<protein>
    <recommendedName>
        <fullName evidence="7">Pirin family protein</fullName>
    </recommendedName>
</protein>
<dbReference type="Pfam" id="PF05726">
    <property type="entry name" value="Pirin_C"/>
    <property type="match status" value="1"/>
</dbReference>
<evidence type="ECO:0008006" key="7">
    <source>
        <dbReference type="Google" id="ProtNLM"/>
    </source>
</evidence>
<keyword evidence="6" id="KW-1185">Reference proteome</keyword>
<evidence type="ECO:0000313" key="5">
    <source>
        <dbReference type="EMBL" id="NMF91311.1"/>
    </source>
</evidence>
<accession>A0ABX1MVQ5</accession>
<feature type="domain" description="Pirin N-terminal" evidence="3">
    <location>
        <begin position="30"/>
        <end position="135"/>
    </location>
</feature>
<evidence type="ECO:0000313" key="6">
    <source>
        <dbReference type="Proteomes" id="UP000652074"/>
    </source>
</evidence>
<dbReference type="InterPro" id="IPR011051">
    <property type="entry name" value="RmlC_Cupin_sf"/>
</dbReference>
<dbReference type="InterPro" id="IPR012093">
    <property type="entry name" value="Pirin"/>
</dbReference>
<dbReference type="InterPro" id="IPR003829">
    <property type="entry name" value="Pirin_N_dom"/>
</dbReference>
<dbReference type="PIRSF" id="PIRSF006232">
    <property type="entry name" value="Pirin"/>
    <property type="match status" value="1"/>
</dbReference>
<comment type="similarity">
    <text evidence="1 2">Belongs to the pirin family.</text>
</comment>
<dbReference type="InterPro" id="IPR008778">
    <property type="entry name" value="Pirin_C_dom"/>
</dbReference>
<dbReference type="InterPro" id="IPR014710">
    <property type="entry name" value="RmlC-like_jellyroll"/>
</dbReference>
<dbReference type="Pfam" id="PF02678">
    <property type="entry name" value="Pirin"/>
    <property type="match status" value="1"/>
</dbReference>
<feature type="domain" description="Pirin C-terminal" evidence="4">
    <location>
        <begin position="188"/>
        <end position="286"/>
    </location>
</feature>
<dbReference type="Gene3D" id="2.60.120.10">
    <property type="entry name" value="Jelly Rolls"/>
    <property type="match status" value="2"/>
</dbReference>
<dbReference type="EMBL" id="WTVR01000076">
    <property type="protein sequence ID" value="NMF91311.1"/>
    <property type="molecule type" value="Genomic_DNA"/>
</dbReference>
<dbReference type="PANTHER" id="PTHR13903:SF8">
    <property type="entry name" value="PIRIN"/>
    <property type="match status" value="1"/>
</dbReference>
<dbReference type="RefSeq" id="WP_169208629.1">
    <property type="nucleotide sequence ID" value="NZ_CP059560.1"/>
</dbReference>
<organism evidence="5 6">
    <name type="scientific">Aromatoleum petrolei</name>
    <dbReference type="NCBI Taxonomy" id="76116"/>
    <lineage>
        <taxon>Bacteria</taxon>
        <taxon>Pseudomonadati</taxon>
        <taxon>Pseudomonadota</taxon>
        <taxon>Betaproteobacteria</taxon>
        <taxon>Rhodocyclales</taxon>
        <taxon>Rhodocyclaceae</taxon>
        <taxon>Aromatoleum</taxon>
    </lineage>
</organism>
<evidence type="ECO:0000259" key="4">
    <source>
        <dbReference type="Pfam" id="PF05726"/>
    </source>
</evidence>
<dbReference type="Proteomes" id="UP000652074">
    <property type="component" value="Unassembled WGS sequence"/>
</dbReference>
<proteinExistence type="inferred from homology"/>
<dbReference type="SUPFAM" id="SSF51182">
    <property type="entry name" value="RmlC-like cupins"/>
    <property type="match status" value="1"/>
</dbReference>
<evidence type="ECO:0000256" key="1">
    <source>
        <dbReference type="ARBA" id="ARBA00008416"/>
    </source>
</evidence>
<sequence>MTSDRTSAAQPDPTVETIVVPRASDLGGGFKVLRVLPSAQRRMVGPFVFLDQMGPVRLEAGTGLDVRPHPHIGLATVTYLFDGEILHRDSLGSVQPIRPGELNWMTAGRGIVHSERTPPELRPAGPKLSGLQAWVGLPARDEEMAPAFAHHGAEELPVIAEPGMRIRVIAGEIFGVRSPAETRSPLFYADVTLVAQQRLHIPAYYDERAAYVVEGAVRIDGQAYPPGQLLVFARGADVMLAALGPTRLMLLGGEPLDGPRFVWWNFVASTRERIEEAKEDWRADRFAPVPGETERIPLP</sequence>
<dbReference type="CDD" id="cd02247">
    <property type="entry name" value="cupin_pirin_C"/>
    <property type="match status" value="1"/>
</dbReference>